<accession>A0A816WX49</accession>
<sequence length="144" mass="17196">MLIHRIERGQTVHHHYYINQCLRRLVDEIKHQRPSYGTRGINIHHDNGRLHVHENLSDYLESEGLAIIPHSSNSPNLSRCDFWLFDLIKDNLINQEDSESLYNAVTDFMNSLNRNKYKKTFEKWIERMQLCVDNHGDYFECLVK</sequence>
<dbReference type="AlphaFoldDB" id="A0A816WX49"/>
<proteinExistence type="predicted"/>
<dbReference type="GO" id="GO:0003676">
    <property type="term" value="F:nucleic acid binding"/>
    <property type="evidence" value="ECO:0007669"/>
    <property type="project" value="InterPro"/>
</dbReference>
<dbReference type="EMBL" id="CAJNRE010015649">
    <property type="protein sequence ID" value="CAF2139596.1"/>
    <property type="molecule type" value="Genomic_DNA"/>
</dbReference>
<name>A0A816WX49_9BILA</name>
<evidence type="ECO:0008006" key="3">
    <source>
        <dbReference type="Google" id="ProtNLM"/>
    </source>
</evidence>
<dbReference type="Proteomes" id="UP000663824">
    <property type="component" value="Unassembled WGS sequence"/>
</dbReference>
<reference evidence="1" key="1">
    <citation type="submission" date="2021-02" db="EMBL/GenBank/DDBJ databases">
        <authorList>
            <person name="Nowell W R."/>
        </authorList>
    </citation>
    <scope>NUCLEOTIDE SEQUENCE</scope>
</reference>
<evidence type="ECO:0000313" key="2">
    <source>
        <dbReference type="Proteomes" id="UP000663824"/>
    </source>
</evidence>
<comment type="caution">
    <text evidence="1">The sequence shown here is derived from an EMBL/GenBank/DDBJ whole genome shotgun (WGS) entry which is preliminary data.</text>
</comment>
<dbReference type="InterPro" id="IPR052709">
    <property type="entry name" value="Transposase-MT_Hybrid"/>
</dbReference>
<dbReference type="PANTHER" id="PTHR46060">
    <property type="entry name" value="MARINER MOS1 TRANSPOSASE-LIKE PROTEIN"/>
    <property type="match status" value="1"/>
</dbReference>
<protein>
    <recommendedName>
        <fullName evidence="3">Transposase</fullName>
    </recommendedName>
</protein>
<gene>
    <name evidence="1" type="ORF">MBJ925_LOCUS29258</name>
</gene>
<dbReference type="Gene3D" id="3.30.420.10">
    <property type="entry name" value="Ribonuclease H-like superfamily/Ribonuclease H"/>
    <property type="match status" value="1"/>
</dbReference>
<evidence type="ECO:0000313" key="1">
    <source>
        <dbReference type="EMBL" id="CAF2139596.1"/>
    </source>
</evidence>
<dbReference type="InterPro" id="IPR036397">
    <property type="entry name" value="RNaseH_sf"/>
</dbReference>
<dbReference type="PANTHER" id="PTHR46060:SF1">
    <property type="entry name" value="MARINER MOS1 TRANSPOSASE-LIKE PROTEIN"/>
    <property type="match status" value="1"/>
</dbReference>
<organism evidence="1 2">
    <name type="scientific">Rotaria magnacalcarata</name>
    <dbReference type="NCBI Taxonomy" id="392030"/>
    <lineage>
        <taxon>Eukaryota</taxon>
        <taxon>Metazoa</taxon>
        <taxon>Spiralia</taxon>
        <taxon>Gnathifera</taxon>
        <taxon>Rotifera</taxon>
        <taxon>Eurotatoria</taxon>
        <taxon>Bdelloidea</taxon>
        <taxon>Philodinida</taxon>
        <taxon>Philodinidae</taxon>
        <taxon>Rotaria</taxon>
    </lineage>
</organism>